<dbReference type="InterPro" id="IPR017972">
    <property type="entry name" value="Cyt_P450_CS"/>
</dbReference>
<dbReference type="Proteomes" id="UP001271007">
    <property type="component" value="Unassembled WGS sequence"/>
</dbReference>
<dbReference type="InterPro" id="IPR001128">
    <property type="entry name" value="Cyt_P450"/>
</dbReference>
<evidence type="ECO:0000256" key="5">
    <source>
        <dbReference type="ARBA" id="ARBA00023004"/>
    </source>
</evidence>
<accession>A0AAJ0LUU3</accession>
<dbReference type="GO" id="GO:0004497">
    <property type="term" value="F:monooxygenase activity"/>
    <property type="evidence" value="ECO:0007669"/>
    <property type="project" value="UniProtKB-KW"/>
</dbReference>
<dbReference type="SUPFAM" id="SSF48264">
    <property type="entry name" value="Cytochrome P450"/>
    <property type="match status" value="1"/>
</dbReference>
<comment type="caution">
    <text evidence="7">The sequence shown here is derived from an EMBL/GenBank/DDBJ whole genome shotgun (WGS) entry which is preliminary data.</text>
</comment>
<evidence type="ECO:0000256" key="1">
    <source>
        <dbReference type="ARBA" id="ARBA00001971"/>
    </source>
</evidence>
<dbReference type="Gene3D" id="1.10.630.10">
    <property type="entry name" value="Cytochrome P450"/>
    <property type="match status" value="1"/>
</dbReference>
<dbReference type="PANTHER" id="PTHR24305:SF210">
    <property type="entry name" value="CYTOCHROME P450 MONOOXYGENASE ASQL-RELATED"/>
    <property type="match status" value="1"/>
</dbReference>
<keyword evidence="6" id="KW-0503">Monooxygenase</keyword>
<evidence type="ECO:0008006" key="9">
    <source>
        <dbReference type="Google" id="ProtNLM"/>
    </source>
</evidence>
<keyword evidence="8" id="KW-1185">Reference proteome</keyword>
<keyword evidence="5 6" id="KW-0408">Iron</keyword>
<evidence type="ECO:0000256" key="2">
    <source>
        <dbReference type="ARBA" id="ARBA00010617"/>
    </source>
</evidence>
<keyword evidence="4 6" id="KW-0479">Metal-binding</keyword>
<evidence type="ECO:0000256" key="3">
    <source>
        <dbReference type="ARBA" id="ARBA00022617"/>
    </source>
</evidence>
<comment type="cofactor">
    <cofactor evidence="1">
        <name>heme</name>
        <dbReference type="ChEBI" id="CHEBI:30413"/>
    </cofactor>
</comment>
<dbReference type="Pfam" id="PF00067">
    <property type="entry name" value="p450"/>
    <property type="match status" value="1"/>
</dbReference>
<evidence type="ECO:0000313" key="8">
    <source>
        <dbReference type="Proteomes" id="UP001271007"/>
    </source>
</evidence>
<dbReference type="GO" id="GO:0005506">
    <property type="term" value="F:iron ion binding"/>
    <property type="evidence" value="ECO:0007669"/>
    <property type="project" value="InterPro"/>
</dbReference>
<dbReference type="PROSITE" id="PS00086">
    <property type="entry name" value="CYTOCHROME_P450"/>
    <property type="match status" value="1"/>
</dbReference>
<keyword evidence="6" id="KW-0560">Oxidoreductase</keyword>
<evidence type="ECO:0000256" key="6">
    <source>
        <dbReference type="RuleBase" id="RU000461"/>
    </source>
</evidence>
<proteinExistence type="inferred from homology"/>
<dbReference type="AlphaFoldDB" id="A0AAJ0LUU3"/>
<organism evidence="7 8">
    <name type="scientific">Extremus antarcticus</name>
    <dbReference type="NCBI Taxonomy" id="702011"/>
    <lineage>
        <taxon>Eukaryota</taxon>
        <taxon>Fungi</taxon>
        <taxon>Dikarya</taxon>
        <taxon>Ascomycota</taxon>
        <taxon>Pezizomycotina</taxon>
        <taxon>Dothideomycetes</taxon>
        <taxon>Dothideomycetidae</taxon>
        <taxon>Mycosphaerellales</taxon>
        <taxon>Extremaceae</taxon>
        <taxon>Extremus</taxon>
    </lineage>
</organism>
<dbReference type="EMBL" id="JAWDJX010000006">
    <property type="protein sequence ID" value="KAK3056238.1"/>
    <property type="molecule type" value="Genomic_DNA"/>
</dbReference>
<dbReference type="InterPro" id="IPR036396">
    <property type="entry name" value="Cyt_P450_sf"/>
</dbReference>
<evidence type="ECO:0000313" key="7">
    <source>
        <dbReference type="EMBL" id="KAK3056238.1"/>
    </source>
</evidence>
<comment type="similarity">
    <text evidence="2 6">Belongs to the cytochrome P450 family.</text>
</comment>
<dbReference type="PANTHER" id="PTHR24305">
    <property type="entry name" value="CYTOCHROME P450"/>
    <property type="match status" value="1"/>
</dbReference>
<gene>
    <name evidence="7" type="ORF">LTR09_002745</name>
</gene>
<dbReference type="InterPro" id="IPR050121">
    <property type="entry name" value="Cytochrome_P450_monoxygenase"/>
</dbReference>
<evidence type="ECO:0000256" key="4">
    <source>
        <dbReference type="ARBA" id="ARBA00022723"/>
    </source>
</evidence>
<protein>
    <recommendedName>
        <fullName evidence="9">Cytochrome P450</fullName>
    </recommendedName>
</protein>
<dbReference type="GO" id="GO:0016705">
    <property type="term" value="F:oxidoreductase activity, acting on paired donors, with incorporation or reduction of molecular oxygen"/>
    <property type="evidence" value="ECO:0007669"/>
    <property type="project" value="InterPro"/>
</dbReference>
<keyword evidence="3 6" id="KW-0349">Heme</keyword>
<reference evidence="7" key="1">
    <citation type="submission" date="2023-04" db="EMBL/GenBank/DDBJ databases">
        <title>Black Yeasts Isolated from many extreme environments.</title>
        <authorList>
            <person name="Coleine C."/>
            <person name="Stajich J.E."/>
            <person name="Selbmann L."/>
        </authorList>
    </citation>
    <scope>NUCLEOTIDE SEQUENCE</scope>
    <source>
        <strain evidence="7">CCFEE 5312</strain>
    </source>
</reference>
<name>A0AAJ0LUU3_9PEZI</name>
<sequence length="96" mass="11217">MPEHFKNAYEFHPERWLGDPEYKDDNLDALEPFSVGPRNCLGKNLAWHEMRMLLVTVLLHLDVKLCEESATWSEQAVYTLWEKVPLMCTLTPRTVA</sequence>
<dbReference type="GO" id="GO:0020037">
    <property type="term" value="F:heme binding"/>
    <property type="evidence" value="ECO:0007669"/>
    <property type="project" value="InterPro"/>
</dbReference>